<accession>A0ABT9WDF2</accession>
<name>A0ABT9WDF2_9BACL</name>
<gene>
    <name evidence="1" type="ORF">J2T19_002733</name>
</gene>
<proteinExistence type="predicted"/>
<dbReference type="EMBL" id="JAUSTI010000006">
    <property type="protein sequence ID" value="MDQ0171281.1"/>
    <property type="molecule type" value="Genomic_DNA"/>
</dbReference>
<keyword evidence="2" id="KW-1185">Reference proteome</keyword>
<organism evidence="1 2">
    <name type="scientific">Paenibacillus tundrae</name>
    <dbReference type="NCBI Taxonomy" id="528187"/>
    <lineage>
        <taxon>Bacteria</taxon>
        <taxon>Bacillati</taxon>
        <taxon>Bacillota</taxon>
        <taxon>Bacilli</taxon>
        <taxon>Bacillales</taxon>
        <taxon>Paenibacillaceae</taxon>
        <taxon>Paenibacillus</taxon>
    </lineage>
</organism>
<protein>
    <submittedName>
        <fullName evidence="1">Uncharacterized protein</fullName>
    </submittedName>
</protein>
<dbReference type="RefSeq" id="WP_307216467.1">
    <property type="nucleotide sequence ID" value="NZ_JAUSTI010000006.1"/>
</dbReference>
<comment type="caution">
    <text evidence="1">The sequence shown here is derived from an EMBL/GenBank/DDBJ whole genome shotgun (WGS) entry which is preliminary data.</text>
</comment>
<reference evidence="1 2" key="1">
    <citation type="submission" date="2023-07" db="EMBL/GenBank/DDBJ databases">
        <title>Sorghum-associated microbial communities from plants grown in Nebraska, USA.</title>
        <authorList>
            <person name="Schachtman D."/>
        </authorList>
    </citation>
    <scope>NUCLEOTIDE SEQUENCE [LARGE SCALE GENOMIC DNA]</scope>
    <source>
        <strain evidence="1 2">DS1314</strain>
    </source>
</reference>
<evidence type="ECO:0000313" key="1">
    <source>
        <dbReference type="EMBL" id="MDQ0171281.1"/>
    </source>
</evidence>
<sequence>MFRIILETDEGKQLEEMHKENNENYLPREEEGFFILGELSVHSYDVFSCKDMDQLQLELERLREILIHQDDITHINELIVLSEKCKSITGSRLIFTPF</sequence>
<evidence type="ECO:0000313" key="2">
    <source>
        <dbReference type="Proteomes" id="UP001233836"/>
    </source>
</evidence>
<dbReference type="Proteomes" id="UP001233836">
    <property type="component" value="Unassembled WGS sequence"/>
</dbReference>